<evidence type="ECO:0000256" key="1">
    <source>
        <dbReference type="ARBA" id="ARBA00006914"/>
    </source>
</evidence>
<dbReference type="InterPro" id="IPR003593">
    <property type="entry name" value="AAA+_ATPase"/>
</dbReference>
<feature type="region of interest" description="Disordered" evidence="4">
    <location>
        <begin position="50"/>
        <end position="103"/>
    </location>
</feature>
<dbReference type="RefSeq" id="WP_240566822.1">
    <property type="nucleotide sequence ID" value="NZ_JAKVPY010000002.1"/>
</dbReference>
<organism evidence="6 7">
    <name type="scientific">Halomonas flagellata</name>
    <dbReference type="NCBI Taxonomy" id="2920385"/>
    <lineage>
        <taxon>Bacteria</taxon>
        <taxon>Pseudomonadati</taxon>
        <taxon>Pseudomonadota</taxon>
        <taxon>Gammaproteobacteria</taxon>
        <taxon>Oceanospirillales</taxon>
        <taxon>Halomonadaceae</taxon>
        <taxon>Halomonas</taxon>
    </lineage>
</organism>
<evidence type="ECO:0000256" key="4">
    <source>
        <dbReference type="SAM" id="MobiDB-lite"/>
    </source>
</evidence>
<dbReference type="Pfam" id="PF00004">
    <property type="entry name" value="AAA"/>
    <property type="match status" value="1"/>
</dbReference>
<evidence type="ECO:0000259" key="5">
    <source>
        <dbReference type="SMART" id="SM00382"/>
    </source>
</evidence>
<sequence>MSFPEHTSATDPATVEPAAKDWQQANDDWLSASVAHLRLRLTALAAEHTRPAEAPRGGNRWTALLGGGDTKVSPPVQSPSKAELNAALRKREEAEQATDPPPALHLLGDRFGLTPFEREVLLLCAAVELDTRVAGLCAAAQGDATRVYPTFALALALFDEPAWDVMSPIRPLRYWRLLEINQPGNQPLTGSALRADERVVNFLKGLSYLDDRLSPFLVPFEADFDGNLPPSQEAAAAQVARHLSQTAEGTTPLVQLVGTDPISQEMVAQQAARALNLTLYKLPATMLPRQATELETLARLWHRESLLMPIALYLDAREMGTGDEAPEPTLARFLARSGGVFLIGTREGRGDLGPMVQAVPVAKPTAVEQVNVWSAALSSAPRETVAQLSGQFDLNAPAIRRIARVVGNGGATGGALWQACIETSALRLDRLAERIRPVATWNDIVLPETEETLLRQLAAQVARRAQVYDEWGFRARMNRGLGISALFAGDSGTGKTMAAEVIANALDLRLYRIDLSAVVSKYIGETEKNLRQLFDAAEGGGAILFFDEADALFGKRSEVRDSHDRYANIETSYLLQRVESFRGLAILSTNMRGALDTAFLRRLRFVINFPYPGPEQRRTIWMRAWPQGVPREGLDYDRLAKLNLSGGNIATVALNATFMAAEEGGPVTMPRVLAAARAEYEKLERPIHEADFRWREPERLKEANT</sequence>
<reference evidence="6 7" key="1">
    <citation type="submission" date="2022-02" db="EMBL/GenBank/DDBJ databases">
        <title>Halomonas fukangensis sp. nov., a halophilic bacterium isolated from a bulk soil of Kalidium foliatum at Fukang.</title>
        <authorList>
            <person name="Huang Y."/>
        </authorList>
    </citation>
    <scope>NUCLEOTIDE SEQUENCE [LARGE SCALE GENOMIC DNA]</scope>
    <source>
        <strain evidence="6 7">EGI 63088</strain>
    </source>
</reference>
<dbReference type="GO" id="GO:0005524">
    <property type="term" value="F:ATP binding"/>
    <property type="evidence" value="ECO:0007669"/>
    <property type="project" value="UniProtKB-KW"/>
</dbReference>
<dbReference type="InterPro" id="IPR050221">
    <property type="entry name" value="26S_Proteasome_ATPase"/>
</dbReference>
<dbReference type="Gene3D" id="3.40.50.300">
    <property type="entry name" value="P-loop containing nucleotide triphosphate hydrolases"/>
    <property type="match status" value="1"/>
</dbReference>
<dbReference type="PANTHER" id="PTHR23073">
    <property type="entry name" value="26S PROTEASOME REGULATORY SUBUNIT"/>
    <property type="match status" value="1"/>
</dbReference>
<evidence type="ECO:0000256" key="3">
    <source>
        <dbReference type="ARBA" id="ARBA00022840"/>
    </source>
</evidence>
<keyword evidence="7" id="KW-1185">Reference proteome</keyword>
<keyword evidence="3 6" id="KW-0067">ATP-binding</keyword>
<dbReference type="InterPro" id="IPR027417">
    <property type="entry name" value="P-loop_NTPase"/>
</dbReference>
<keyword evidence="2" id="KW-0547">Nucleotide-binding</keyword>
<dbReference type="Pfam" id="PF22977">
    <property type="entry name" value="WHD"/>
    <property type="match status" value="1"/>
</dbReference>
<evidence type="ECO:0000313" key="7">
    <source>
        <dbReference type="Proteomes" id="UP001202117"/>
    </source>
</evidence>
<accession>A0ABS9RQ10</accession>
<evidence type="ECO:0000313" key="6">
    <source>
        <dbReference type="EMBL" id="MCH4561928.1"/>
    </source>
</evidence>
<dbReference type="SUPFAM" id="SSF52540">
    <property type="entry name" value="P-loop containing nucleoside triphosphate hydrolases"/>
    <property type="match status" value="1"/>
</dbReference>
<dbReference type="CDD" id="cd19481">
    <property type="entry name" value="RecA-like_protease"/>
    <property type="match status" value="1"/>
</dbReference>
<protein>
    <submittedName>
        <fullName evidence="6">ATP-binding protein</fullName>
    </submittedName>
</protein>
<dbReference type="SMART" id="SM00382">
    <property type="entry name" value="AAA"/>
    <property type="match status" value="1"/>
</dbReference>
<feature type="domain" description="AAA+ ATPase" evidence="5">
    <location>
        <begin position="481"/>
        <end position="613"/>
    </location>
</feature>
<comment type="similarity">
    <text evidence="1">Belongs to the AAA ATPase family.</text>
</comment>
<evidence type="ECO:0000256" key="2">
    <source>
        <dbReference type="ARBA" id="ARBA00022741"/>
    </source>
</evidence>
<dbReference type="Proteomes" id="UP001202117">
    <property type="component" value="Unassembled WGS sequence"/>
</dbReference>
<comment type="caution">
    <text evidence="6">The sequence shown here is derived from an EMBL/GenBank/DDBJ whole genome shotgun (WGS) entry which is preliminary data.</text>
</comment>
<proteinExistence type="inferred from homology"/>
<dbReference type="InterPro" id="IPR003959">
    <property type="entry name" value="ATPase_AAA_core"/>
</dbReference>
<gene>
    <name evidence="6" type="ORF">MKP05_02145</name>
</gene>
<name>A0ABS9RQ10_9GAMM</name>
<dbReference type="EMBL" id="JAKVPY010000002">
    <property type="protein sequence ID" value="MCH4561928.1"/>
    <property type="molecule type" value="Genomic_DNA"/>
</dbReference>
<dbReference type="InterPro" id="IPR054472">
    <property type="entry name" value="WHD"/>
</dbReference>